<protein>
    <recommendedName>
        <fullName evidence="3">Metal-dependent hydrolase</fullName>
    </recommendedName>
</protein>
<feature type="transmembrane region" description="Helical" evidence="1">
    <location>
        <begin position="150"/>
        <end position="169"/>
    </location>
</feature>
<keyword evidence="1" id="KW-1133">Transmembrane helix</keyword>
<dbReference type="InterPro" id="IPR007404">
    <property type="entry name" value="YdjM-like"/>
</dbReference>
<organism evidence="2">
    <name type="scientific">Candidatus Methanogaster sp. ANME-2c ERB4</name>
    <dbReference type="NCBI Taxonomy" id="2759911"/>
    <lineage>
        <taxon>Archaea</taxon>
        <taxon>Methanobacteriati</taxon>
        <taxon>Methanobacteriota</taxon>
        <taxon>Stenosarchaea group</taxon>
        <taxon>Methanomicrobia</taxon>
        <taxon>Methanosarcinales</taxon>
        <taxon>ANME-2 cluster</taxon>
        <taxon>Candidatus Methanogasteraceae</taxon>
        <taxon>Candidatus Methanogaster</taxon>
    </lineage>
</organism>
<dbReference type="EMBL" id="MT631185">
    <property type="protein sequence ID" value="QNO46324.1"/>
    <property type="molecule type" value="Genomic_DNA"/>
</dbReference>
<feature type="transmembrane region" description="Helical" evidence="1">
    <location>
        <begin position="84"/>
        <end position="107"/>
    </location>
</feature>
<proteinExistence type="predicted"/>
<reference evidence="2" key="1">
    <citation type="submission" date="2020-06" db="EMBL/GenBank/DDBJ databases">
        <title>Unique genomic features of the anaerobic methanotrophic archaea.</title>
        <authorList>
            <person name="Chadwick G.L."/>
            <person name="Skennerton C.T."/>
            <person name="Laso-Perez R."/>
            <person name="Leu A.O."/>
            <person name="Speth D.R."/>
            <person name="Yu H."/>
            <person name="Morgan-Lang C."/>
            <person name="Hatzenpichler R."/>
            <person name="Goudeau D."/>
            <person name="Malmstrom R."/>
            <person name="Brazelton W.J."/>
            <person name="Woyke T."/>
            <person name="Hallam S.J."/>
            <person name="Tyson G.W."/>
            <person name="Wegener G."/>
            <person name="Boetius A."/>
            <person name="Orphan V."/>
        </authorList>
    </citation>
    <scope>NUCLEOTIDE SEQUENCE</scope>
</reference>
<keyword evidence="1" id="KW-0472">Membrane</keyword>
<accession>A0A7G9YE90</accession>
<feature type="transmembrane region" description="Helical" evidence="1">
    <location>
        <begin position="17"/>
        <end position="42"/>
    </location>
</feature>
<keyword evidence="1" id="KW-0812">Transmembrane</keyword>
<name>A0A7G9YE90_9EURY</name>
<feature type="transmembrane region" description="Helical" evidence="1">
    <location>
        <begin position="54"/>
        <end position="72"/>
    </location>
</feature>
<gene>
    <name evidence="2" type="ORF">PABHDKJJ_00028</name>
</gene>
<evidence type="ECO:0000256" key="1">
    <source>
        <dbReference type="SAM" id="Phobius"/>
    </source>
</evidence>
<evidence type="ECO:0000313" key="2">
    <source>
        <dbReference type="EMBL" id="QNO46324.1"/>
    </source>
</evidence>
<dbReference type="AlphaFoldDB" id="A0A7G9YE90"/>
<sequence length="176" mass="19451">MGCGGEMDILTHLSIPLIAVCVIGVAGVKSPYLFLLSFFAILPDFDVFLGVHRGLLHSLLVLIPLSASIMLLEYLVKNRIKYSVLAVFFLFSHIFLDFLSGGVPFLYPLINTGVGIEFPFVIEFGSSVTVTEFLPKFVYFTPESVHGRSFNAFSGFGVVSLILFAVVYWRGSGWVR</sequence>
<evidence type="ECO:0008006" key="3">
    <source>
        <dbReference type="Google" id="ProtNLM"/>
    </source>
</evidence>
<dbReference type="Pfam" id="PF04307">
    <property type="entry name" value="YdjM"/>
    <property type="match status" value="1"/>
</dbReference>